<accession>A0A178I4D3</accession>
<proteinExistence type="predicted"/>
<dbReference type="RefSeq" id="WP_067449965.1">
    <property type="nucleotide sequence ID" value="NZ_LVVY01000001.1"/>
</dbReference>
<dbReference type="OrthoDB" id="7745180at2"/>
<dbReference type="STRING" id="1770058.A3840_00030"/>
<evidence type="ECO:0008006" key="3">
    <source>
        <dbReference type="Google" id="ProtNLM"/>
    </source>
</evidence>
<sequence length="78" mass="9234">MRKLTDQERADRTHHREGFNRYGETVEQVRDRRLIVMVNDAEVEAIDEWRYRNRVETRAKAVRDLLEIALGRKGPANG</sequence>
<dbReference type="EMBL" id="LVVY01000001">
    <property type="protein sequence ID" value="OAM84204.1"/>
    <property type="molecule type" value="Genomic_DNA"/>
</dbReference>
<gene>
    <name evidence="1" type="ORF">A3840_00030</name>
</gene>
<dbReference type="AlphaFoldDB" id="A0A178I4D3"/>
<evidence type="ECO:0000313" key="1">
    <source>
        <dbReference type="EMBL" id="OAM84204.1"/>
    </source>
</evidence>
<protein>
    <recommendedName>
        <fullName evidence="3">Ribbon-helix-helix protein CopG domain-containing protein</fullName>
    </recommendedName>
</protein>
<reference evidence="1 2" key="1">
    <citation type="submission" date="2016-03" db="EMBL/GenBank/DDBJ databases">
        <title>Genome sequencing of Devosia sp. S37.</title>
        <authorList>
            <person name="Mohd Nor M."/>
        </authorList>
    </citation>
    <scope>NUCLEOTIDE SEQUENCE [LARGE SCALE GENOMIC DNA]</scope>
    <source>
        <strain evidence="1 2">S37</strain>
    </source>
</reference>
<dbReference type="Proteomes" id="UP000078389">
    <property type="component" value="Unassembled WGS sequence"/>
</dbReference>
<name>A0A178I4D3_9HYPH</name>
<comment type="caution">
    <text evidence="1">The sequence shown here is derived from an EMBL/GenBank/DDBJ whole genome shotgun (WGS) entry which is preliminary data.</text>
</comment>
<keyword evidence="2" id="KW-1185">Reference proteome</keyword>
<evidence type="ECO:0000313" key="2">
    <source>
        <dbReference type="Proteomes" id="UP000078389"/>
    </source>
</evidence>
<organism evidence="1 2">
    <name type="scientific">Devosia elaeis</name>
    <dbReference type="NCBI Taxonomy" id="1770058"/>
    <lineage>
        <taxon>Bacteria</taxon>
        <taxon>Pseudomonadati</taxon>
        <taxon>Pseudomonadota</taxon>
        <taxon>Alphaproteobacteria</taxon>
        <taxon>Hyphomicrobiales</taxon>
        <taxon>Devosiaceae</taxon>
        <taxon>Devosia</taxon>
    </lineage>
</organism>